<dbReference type="EMBL" id="SCWE01000001">
    <property type="protein sequence ID" value="TDM03582.1"/>
    <property type="molecule type" value="Genomic_DNA"/>
</dbReference>
<dbReference type="OrthoDB" id="2236403at2"/>
<feature type="domain" description="Transposase DDE" evidence="1">
    <location>
        <begin position="6"/>
        <end position="111"/>
    </location>
</feature>
<dbReference type="InterPro" id="IPR025668">
    <property type="entry name" value="Tnp_DDE_dom"/>
</dbReference>
<dbReference type="PANTHER" id="PTHR33408:SF2">
    <property type="entry name" value="TRANSPOSASE DDE DOMAIN-CONTAINING PROTEIN"/>
    <property type="match status" value="1"/>
</dbReference>
<dbReference type="PANTHER" id="PTHR33408">
    <property type="entry name" value="TRANSPOSASE"/>
    <property type="match status" value="1"/>
</dbReference>
<reference evidence="2 3" key="1">
    <citation type="submission" date="2019-01" db="EMBL/GenBank/DDBJ databases">
        <title>Draft genome sequences of the type strains of six Macrococcus species.</title>
        <authorList>
            <person name="Mazhar S."/>
            <person name="Altermann E."/>
            <person name="Hill C."/>
            <person name="Mcauliffe O."/>
        </authorList>
    </citation>
    <scope>NUCLEOTIDE SEQUENCE [LARGE SCALE GENOMIC DNA]</scope>
    <source>
        <strain evidence="2 3">CCM4809</strain>
    </source>
</reference>
<evidence type="ECO:0000259" key="1">
    <source>
        <dbReference type="Pfam" id="PF13751"/>
    </source>
</evidence>
<dbReference type="AlphaFoldDB" id="A0A4R6BPD7"/>
<keyword evidence="3" id="KW-1185">Reference proteome</keyword>
<evidence type="ECO:0000313" key="3">
    <source>
        <dbReference type="Proteomes" id="UP000295328"/>
    </source>
</evidence>
<accession>A0A4R6BPD7</accession>
<dbReference type="Proteomes" id="UP000295328">
    <property type="component" value="Unassembled WGS sequence"/>
</dbReference>
<protein>
    <recommendedName>
        <fullName evidence="1">Transposase DDE domain-containing protein</fullName>
    </recommendedName>
</protein>
<name>A0A4R6BPD7_9STAP</name>
<organism evidence="2 3">
    <name type="scientific">Macrococcus hajekii</name>
    <dbReference type="NCBI Taxonomy" id="198482"/>
    <lineage>
        <taxon>Bacteria</taxon>
        <taxon>Bacillati</taxon>
        <taxon>Bacillota</taxon>
        <taxon>Bacilli</taxon>
        <taxon>Bacillales</taxon>
        <taxon>Staphylococcaceae</taxon>
        <taxon>Macrococcus</taxon>
    </lineage>
</organism>
<proteinExistence type="predicted"/>
<gene>
    <name evidence="2" type="ORF">ERX37_04560</name>
</gene>
<dbReference type="Pfam" id="PF13751">
    <property type="entry name" value="DDE_Tnp_1_6"/>
    <property type="match status" value="1"/>
</dbReference>
<sequence length="114" mass="13435">MEDYFICPENHELKFSFYSTRKNGDFSSASKVYQCEMCQSCFLKHKCISKNTKGNKRIFRNNNLEYFRTVIRKKLSDKNTREIYAQRKIDVGPVFGFLKAILVTREQNCTGNPK</sequence>
<evidence type="ECO:0000313" key="2">
    <source>
        <dbReference type="EMBL" id="TDM03582.1"/>
    </source>
</evidence>
<comment type="caution">
    <text evidence="2">The sequence shown here is derived from an EMBL/GenBank/DDBJ whole genome shotgun (WGS) entry which is preliminary data.</text>
</comment>